<evidence type="ECO:0000256" key="3">
    <source>
        <dbReference type="ARBA" id="ARBA00023239"/>
    </source>
</evidence>
<dbReference type="PROSITE" id="PS00166">
    <property type="entry name" value="ENOYL_COA_HYDRATASE"/>
    <property type="match status" value="1"/>
</dbReference>
<organism evidence="4">
    <name type="scientific">freshwater metagenome</name>
    <dbReference type="NCBI Taxonomy" id="449393"/>
    <lineage>
        <taxon>unclassified sequences</taxon>
        <taxon>metagenomes</taxon>
        <taxon>ecological metagenomes</taxon>
    </lineage>
</organism>
<dbReference type="Gene3D" id="3.90.226.10">
    <property type="entry name" value="2-enoyl-CoA Hydratase, Chain A, domain 1"/>
    <property type="match status" value="1"/>
</dbReference>
<evidence type="ECO:0000313" key="4">
    <source>
        <dbReference type="EMBL" id="CAB4802902.1"/>
    </source>
</evidence>
<dbReference type="GO" id="GO:0016829">
    <property type="term" value="F:lyase activity"/>
    <property type="evidence" value="ECO:0007669"/>
    <property type="project" value="UniProtKB-KW"/>
</dbReference>
<gene>
    <name evidence="4" type="ORF">UFOPK2992_01114</name>
</gene>
<dbReference type="InterPro" id="IPR018376">
    <property type="entry name" value="Enoyl-CoA_hyd/isom_CS"/>
</dbReference>
<dbReference type="InterPro" id="IPR014748">
    <property type="entry name" value="Enoyl-CoA_hydra_C"/>
</dbReference>
<dbReference type="InterPro" id="IPR001753">
    <property type="entry name" value="Enoyl-CoA_hydra/iso"/>
</dbReference>
<dbReference type="CDD" id="cd06558">
    <property type="entry name" value="crotonase-like"/>
    <property type="match status" value="1"/>
</dbReference>
<dbReference type="Gene3D" id="1.10.12.10">
    <property type="entry name" value="Lyase 2-enoyl-coa Hydratase, Chain A, domain 2"/>
    <property type="match status" value="1"/>
</dbReference>
<name>A0A6J6Y0U8_9ZZZZ</name>
<protein>
    <submittedName>
        <fullName evidence="4">Unannotated protein</fullName>
    </submittedName>
</protein>
<keyword evidence="3" id="KW-0456">Lyase</keyword>
<dbReference type="FunFam" id="3.90.226.10:FF:000009">
    <property type="entry name" value="Carnitinyl-CoA dehydratase"/>
    <property type="match status" value="1"/>
</dbReference>
<dbReference type="SUPFAM" id="SSF52096">
    <property type="entry name" value="ClpP/crotonase"/>
    <property type="match status" value="1"/>
</dbReference>
<dbReference type="AlphaFoldDB" id="A0A6J6Y0U8"/>
<dbReference type="PANTHER" id="PTHR11941">
    <property type="entry name" value="ENOYL-COA HYDRATASE-RELATED"/>
    <property type="match status" value="1"/>
</dbReference>
<evidence type="ECO:0000256" key="1">
    <source>
        <dbReference type="ARBA" id="ARBA00005254"/>
    </source>
</evidence>
<dbReference type="EMBL" id="CAFAAI010000192">
    <property type="protein sequence ID" value="CAB4802902.1"/>
    <property type="molecule type" value="Genomic_DNA"/>
</dbReference>
<proteinExistence type="inferred from homology"/>
<comment type="similarity">
    <text evidence="1">Belongs to the enoyl-CoA hydratase/isomerase family.</text>
</comment>
<accession>A0A6J6Y0U8</accession>
<reference evidence="4" key="1">
    <citation type="submission" date="2020-05" db="EMBL/GenBank/DDBJ databases">
        <authorList>
            <person name="Chiriac C."/>
            <person name="Salcher M."/>
            <person name="Ghai R."/>
            <person name="Kavagutti S V."/>
        </authorList>
    </citation>
    <scope>NUCLEOTIDE SEQUENCE</scope>
</reference>
<sequence length="264" mass="27221">MESLSIEHAQLVHLDRRDDGVAVVTLNNPKVNALSQELLARLAEVADELTTDPAGAVVVTGGERIFAAGADISQFGGSAEAVAITAGFHRALDAIAAIPRFVIAAVSGYALGGGCELALACDYRIAGERAVFGQPEILLGIIPGGGGTQRLARAVGASRAKELCMTGRQVKADEALRIGLVDEVVPGDELHERAIALAAELAKGATVAQAITKQTIDAGLSMSLADGLALEQRAFAAVFESDDSRIGVQSFLEHGPGKASFIGR</sequence>
<dbReference type="PANTHER" id="PTHR11941:SF169">
    <property type="entry name" value="(7AS)-7A-METHYL-1,5-DIOXO-2,3,5,6,7,7A-HEXAHYDRO-1H-INDENE-CARBOXYL-COA HYDROLASE"/>
    <property type="match status" value="1"/>
</dbReference>
<dbReference type="GO" id="GO:0006635">
    <property type="term" value="P:fatty acid beta-oxidation"/>
    <property type="evidence" value="ECO:0007669"/>
    <property type="project" value="TreeGrafter"/>
</dbReference>
<evidence type="ECO:0000256" key="2">
    <source>
        <dbReference type="ARBA" id="ARBA00023098"/>
    </source>
</evidence>
<dbReference type="InterPro" id="IPR029045">
    <property type="entry name" value="ClpP/crotonase-like_dom_sf"/>
</dbReference>
<dbReference type="Pfam" id="PF00378">
    <property type="entry name" value="ECH_1"/>
    <property type="match status" value="1"/>
</dbReference>
<keyword evidence="2" id="KW-0443">Lipid metabolism</keyword>